<evidence type="ECO:0000313" key="5">
    <source>
        <dbReference type="Proteomes" id="UP000231926"/>
    </source>
</evidence>
<dbReference type="SMART" id="SM00641">
    <property type="entry name" value="Glyco_25"/>
    <property type="match status" value="1"/>
</dbReference>
<keyword evidence="3" id="KW-0326">Glycosidase</keyword>
<name>A0A2M9YG46_9LEPT</name>
<proteinExistence type="inferred from homology"/>
<dbReference type="GO" id="GO:0003796">
    <property type="term" value="F:lysozyme activity"/>
    <property type="evidence" value="ECO:0007669"/>
    <property type="project" value="InterPro"/>
</dbReference>
<organism evidence="4 5">
    <name type="scientific">Leptospira saintgironsiae</name>
    <dbReference type="NCBI Taxonomy" id="2023183"/>
    <lineage>
        <taxon>Bacteria</taxon>
        <taxon>Pseudomonadati</taxon>
        <taxon>Spirochaetota</taxon>
        <taxon>Spirochaetia</taxon>
        <taxon>Leptospirales</taxon>
        <taxon>Leptospiraceae</taxon>
        <taxon>Leptospira</taxon>
    </lineage>
</organism>
<evidence type="ECO:0000256" key="1">
    <source>
        <dbReference type="ARBA" id="ARBA00010646"/>
    </source>
</evidence>
<dbReference type="InterPro" id="IPR002053">
    <property type="entry name" value="Glyco_hydro_25"/>
</dbReference>
<dbReference type="Proteomes" id="UP000231926">
    <property type="component" value="Unassembled WGS sequence"/>
</dbReference>
<evidence type="ECO:0000256" key="3">
    <source>
        <dbReference type="ARBA" id="ARBA00023295"/>
    </source>
</evidence>
<comment type="caution">
    <text evidence="4">The sequence shown here is derived from an EMBL/GenBank/DDBJ whole genome shotgun (WGS) entry which is preliminary data.</text>
</comment>
<dbReference type="SUPFAM" id="SSF51445">
    <property type="entry name" value="(Trans)glycosidases"/>
    <property type="match status" value="1"/>
</dbReference>
<dbReference type="PANTHER" id="PTHR34135:SF2">
    <property type="entry name" value="LYSOZYME"/>
    <property type="match status" value="1"/>
</dbReference>
<dbReference type="RefSeq" id="WP_100708576.1">
    <property type="nucleotide sequence ID" value="NZ_NPDR01000001.1"/>
</dbReference>
<keyword evidence="5" id="KW-1185">Reference proteome</keyword>
<dbReference type="GO" id="GO:0016052">
    <property type="term" value="P:carbohydrate catabolic process"/>
    <property type="evidence" value="ECO:0007669"/>
    <property type="project" value="TreeGrafter"/>
</dbReference>
<gene>
    <name evidence="4" type="ORF">CH362_01440</name>
</gene>
<dbReference type="PROSITE" id="PS51904">
    <property type="entry name" value="GLYCOSYL_HYDROL_F25_2"/>
    <property type="match status" value="1"/>
</dbReference>
<dbReference type="GO" id="GO:0009253">
    <property type="term" value="P:peptidoglycan catabolic process"/>
    <property type="evidence" value="ECO:0007669"/>
    <property type="project" value="InterPro"/>
</dbReference>
<dbReference type="AlphaFoldDB" id="A0A2M9YG46"/>
<dbReference type="GO" id="GO:0016998">
    <property type="term" value="P:cell wall macromolecule catabolic process"/>
    <property type="evidence" value="ECO:0007669"/>
    <property type="project" value="InterPro"/>
</dbReference>
<dbReference type="EMBL" id="NPDR01000001">
    <property type="protein sequence ID" value="PJZ50466.1"/>
    <property type="molecule type" value="Genomic_DNA"/>
</dbReference>
<dbReference type="Gene3D" id="3.20.20.80">
    <property type="entry name" value="Glycosidases"/>
    <property type="match status" value="1"/>
</dbReference>
<dbReference type="Pfam" id="PF01183">
    <property type="entry name" value="Glyco_hydro_25"/>
    <property type="match status" value="1"/>
</dbReference>
<evidence type="ECO:0000313" key="4">
    <source>
        <dbReference type="EMBL" id="PJZ50466.1"/>
    </source>
</evidence>
<dbReference type="PANTHER" id="PTHR34135">
    <property type="entry name" value="LYSOZYME"/>
    <property type="match status" value="1"/>
</dbReference>
<comment type="similarity">
    <text evidence="1">Belongs to the glycosyl hydrolase 25 family.</text>
</comment>
<dbReference type="OrthoDB" id="9765879at2"/>
<sequence>MKAIQKITLLLSILVVAVSSLYTAFDKGIIWFVYPSESKYPIRGIDVSNHQGDINWKKVSENKINFAYIKATEGGDWKDKAFLRNWKEANQLGIRVGAYHFFTLCRSGKEQAANFISLVPKDPESLPPVADLEFVGNCKERPPIQDVKKEIQDFLIALENHYGKKPILYLTYEFIDQYLEDDFSEYPVWIRDIFGHPSSSFKRNWIIWQYHSRARLEGIEGPVDLNVLRGTEETLKNL</sequence>
<dbReference type="InterPro" id="IPR018077">
    <property type="entry name" value="Glyco_hydro_fam25_subgr"/>
</dbReference>
<accession>A0A2M9YG46</accession>
<evidence type="ECO:0000256" key="2">
    <source>
        <dbReference type="ARBA" id="ARBA00022801"/>
    </source>
</evidence>
<dbReference type="CDD" id="cd06413">
    <property type="entry name" value="GH25_muramidase_1"/>
    <property type="match status" value="1"/>
</dbReference>
<keyword evidence="2" id="KW-0378">Hydrolase</keyword>
<dbReference type="InterPro" id="IPR017853">
    <property type="entry name" value="GH"/>
</dbReference>
<reference evidence="4 5" key="1">
    <citation type="submission" date="2017-07" db="EMBL/GenBank/DDBJ databases">
        <title>Leptospira spp. isolated from tropical soils.</title>
        <authorList>
            <person name="Thibeaux R."/>
            <person name="Iraola G."/>
            <person name="Ferres I."/>
            <person name="Bierque E."/>
            <person name="Girault D."/>
            <person name="Soupe-Gilbert M.-E."/>
            <person name="Picardeau M."/>
            <person name="Goarant C."/>
        </authorList>
    </citation>
    <scope>NUCLEOTIDE SEQUENCE [LARGE SCALE GENOMIC DNA]</scope>
    <source>
        <strain evidence="4 5">FH4-C-A2</strain>
    </source>
</reference>
<protein>
    <submittedName>
        <fullName evidence="4">Lysozyme</fullName>
    </submittedName>
</protein>